<keyword evidence="3" id="KW-1185">Reference proteome</keyword>
<keyword evidence="1" id="KW-0812">Transmembrane</keyword>
<gene>
    <name evidence="2" type="ORF">DPPLL_25330</name>
</gene>
<feature type="transmembrane region" description="Helical" evidence="1">
    <location>
        <begin position="50"/>
        <end position="71"/>
    </location>
</feature>
<evidence type="ECO:0000313" key="2">
    <source>
        <dbReference type="EMBL" id="BDD88168.1"/>
    </source>
</evidence>
<reference evidence="2 3" key="1">
    <citation type="submission" date="2022-01" db="EMBL/GenBank/DDBJ databases">
        <title>Desulfofustis limnae sp. nov., a novel mesophilic sulfate-reducing bacterium isolated from marsh soil.</title>
        <authorList>
            <person name="Watanabe M."/>
            <person name="Takahashi A."/>
            <person name="Kojima H."/>
            <person name="Fukui M."/>
        </authorList>
    </citation>
    <scope>NUCLEOTIDE SEQUENCE [LARGE SCALE GENOMIC DNA]</scope>
    <source>
        <strain evidence="2 3">PPLL</strain>
    </source>
</reference>
<protein>
    <submittedName>
        <fullName evidence="2">Uncharacterized protein</fullName>
    </submittedName>
</protein>
<keyword evidence="1" id="KW-1133">Transmembrane helix</keyword>
<organism evidence="2 3">
    <name type="scientific">Desulfofustis limnaeus</name>
    <dbReference type="NCBI Taxonomy" id="2740163"/>
    <lineage>
        <taxon>Bacteria</taxon>
        <taxon>Pseudomonadati</taxon>
        <taxon>Thermodesulfobacteriota</taxon>
        <taxon>Desulfobulbia</taxon>
        <taxon>Desulfobulbales</taxon>
        <taxon>Desulfocapsaceae</taxon>
        <taxon>Desulfofustis</taxon>
    </lineage>
</organism>
<feature type="transmembrane region" description="Helical" evidence="1">
    <location>
        <begin position="7"/>
        <end position="30"/>
    </location>
</feature>
<accession>A0ABN6M9E1</accession>
<feature type="transmembrane region" description="Helical" evidence="1">
    <location>
        <begin position="83"/>
        <end position="101"/>
    </location>
</feature>
<keyword evidence="1" id="KW-0472">Membrane</keyword>
<sequence>MRIFTSLFLVIVLVVVCFPIIILYCAFTLAQGIDLPTLISQPETISTAQVISLAAVILLPLSLIVFISPLFQLTPRRHRLGSFLRVLLMVLMVTVIGYQVIDGRKIYQMYTQKDLVVRHGDSGKATFLLSSLLNGSLGPTPTALPVEDTDFIGQLLKYRQEIESGWEAITPYRWVIEQLADLSVLPQPLDLTRSGTPPAAETLPAVCSIHLAHAALQLELNNHEQGIGELTTLYQVAARGLAGAVHIEEKRTWATTLRQAIRMGYGLAIDINTRYDQLRLLAAGMPRLMTEQTNLHHVWLAEYVLGIERLSLPPAAILVHRFPPGARRPLLLQALPPQVFAFGYGFLFQKNRTAAELKAFWEPVIEAASGNDTAFQQRWQDRSFFTSDPPLRNLSGWYFHQPTDRSEDEQQLADLYQLSELYTAFLQGKLEVNDDFAAYLSTPGRIITSEGDRLRDAGHDGITGTDDDIELAPLY</sequence>
<name>A0ABN6M9E1_9BACT</name>
<evidence type="ECO:0000256" key="1">
    <source>
        <dbReference type="SAM" id="Phobius"/>
    </source>
</evidence>
<proteinExistence type="predicted"/>
<dbReference type="EMBL" id="AP025516">
    <property type="protein sequence ID" value="BDD88168.1"/>
    <property type="molecule type" value="Genomic_DNA"/>
</dbReference>
<evidence type="ECO:0000313" key="3">
    <source>
        <dbReference type="Proteomes" id="UP000830055"/>
    </source>
</evidence>
<dbReference type="Proteomes" id="UP000830055">
    <property type="component" value="Chromosome"/>
</dbReference>
<dbReference type="RefSeq" id="WP_284151554.1">
    <property type="nucleotide sequence ID" value="NZ_AP025516.1"/>
</dbReference>